<dbReference type="InterPro" id="IPR040570">
    <property type="entry name" value="LAL_C2"/>
</dbReference>
<dbReference type="InterPro" id="IPR052032">
    <property type="entry name" value="ATP-dep_AA_Ligase"/>
</dbReference>
<dbReference type="RefSeq" id="WP_337109553.1">
    <property type="nucleotide sequence ID" value="NZ_JAPYKS010000062.1"/>
</dbReference>
<dbReference type="PANTHER" id="PTHR43585:SF2">
    <property type="entry name" value="ATP-GRASP ENZYME FSQD"/>
    <property type="match status" value="1"/>
</dbReference>
<evidence type="ECO:0000256" key="1">
    <source>
        <dbReference type="ARBA" id="ARBA00022598"/>
    </source>
</evidence>
<feature type="domain" description="ATP-grasp" evidence="5">
    <location>
        <begin position="118"/>
        <end position="310"/>
    </location>
</feature>
<evidence type="ECO:0000256" key="4">
    <source>
        <dbReference type="PROSITE-ProRule" id="PRU00409"/>
    </source>
</evidence>
<dbReference type="Pfam" id="PF18603">
    <property type="entry name" value="LAL_C2"/>
    <property type="match status" value="1"/>
</dbReference>
<dbReference type="InterPro" id="IPR011761">
    <property type="entry name" value="ATP-grasp"/>
</dbReference>
<protein>
    <submittedName>
        <fullName evidence="6">Acetyl-CoA carboxylase biotin carboxylase subunit family protein</fullName>
    </submittedName>
</protein>
<dbReference type="SUPFAM" id="SSF56059">
    <property type="entry name" value="Glutathione synthetase ATP-binding domain-like"/>
    <property type="match status" value="1"/>
</dbReference>
<evidence type="ECO:0000313" key="7">
    <source>
        <dbReference type="Proteomes" id="UP001387293"/>
    </source>
</evidence>
<evidence type="ECO:0000256" key="3">
    <source>
        <dbReference type="ARBA" id="ARBA00022840"/>
    </source>
</evidence>
<evidence type="ECO:0000313" key="6">
    <source>
        <dbReference type="EMBL" id="MEI9413238.1"/>
    </source>
</evidence>
<comment type="caution">
    <text evidence="6">The sequence shown here is derived from an EMBL/GenBank/DDBJ whole genome shotgun (WGS) entry which is preliminary data.</text>
</comment>
<name>A0ABU8L7S6_9HYPH</name>
<dbReference type="EMBL" id="JAPYKS010000062">
    <property type="protein sequence ID" value="MEI9413238.1"/>
    <property type="molecule type" value="Genomic_DNA"/>
</dbReference>
<keyword evidence="7" id="KW-1185">Reference proteome</keyword>
<dbReference type="Pfam" id="PF02786">
    <property type="entry name" value="CPSase_L_D2"/>
    <property type="match status" value="1"/>
</dbReference>
<proteinExistence type="predicted"/>
<dbReference type="Gene3D" id="3.30.470.20">
    <property type="entry name" value="ATP-grasp fold, B domain"/>
    <property type="match status" value="1"/>
</dbReference>
<dbReference type="Proteomes" id="UP001387293">
    <property type="component" value="Unassembled WGS sequence"/>
</dbReference>
<sequence length="422" mass="45741">MGKKALILIEGHRNSGPLYLRAAQQLGLDTITLSADPAQYNYLAEEGVQAVRVDTNNLDALMQQCVLLNETSGIAGITGFSGENESVYATVGKLCRAFNFPGPNPDAVERCSDKFTQREILRDAGVPMPGYRLAADSAEVQKSAAEIGLPVIVKPAVGSGSSGVRLCRDVNELIRHADYLSSRKYPWPSSPRILVEEFAQGPSYNAEIMGSDIIGLTESEFATPAHFIYHQWSFPALLKDSENQLIANLSLDCLRALGLGWGPTNIEFRWTDVGPVLIEVNPRLSGAPGPQLVQLACGLDPIAEHIKLVVGDEWNLDRKHSQTAAVRFLTADVDGILDWIEGDRLAAALPGVHEVKLHVEPKTPIVSKGDWRDCIGHVIAASPTLAATEVIIQRATGLINWSITPFSASSEREQTEGSYPTI</sequence>
<accession>A0ABU8L7S6</accession>
<keyword evidence="3 4" id="KW-0067">ATP-binding</keyword>
<gene>
    <name evidence="6" type="ORF">O7A60_31570</name>
</gene>
<organism evidence="6 7">
    <name type="scientific">Mesorhizobium salmacidum</name>
    <dbReference type="NCBI Taxonomy" id="3015171"/>
    <lineage>
        <taxon>Bacteria</taxon>
        <taxon>Pseudomonadati</taxon>
        <taxon>Pseudomonadota</taxon>
        <taxon>Alphaproteobacteria</taxon>
        <taxon>Hyphomicrobiales</taxon>
        <taxon>Phyllobacteriaceae</taxon>
        <taxon>Mesorhizobium</taxon>
    </lineage>
</organism>
<evidence type="ECO:0000259" key="5">
    <source>
        <dbReference type="PROSITE" id="PS50975"/>
    </source>
</evidence>
<dbReference type="PANTHER" id="PTHR43585">
    <property type="entry name" value="FUMIPYRROLE BIOSYNTHESIS PROTEIN C"/>
    <property type="match status" value="1"/>
</dbReference>
<keyword evidence="2 4" id="KW-0547">Nucleotide-binding</keyword>
<dbReference type="PROSITE" id="PS50975">
    <property type="entry name" value="ATP_GRASP"/>
    <property type="match status" value="1"/>
</dbReference>
<evidence type="ECO:0000256" key="2">
    <source>
        <dbReference type="ARBA" id="ARBA00022741"/>
    </source>
</evidence>
<keyword evidence="1" id="KW-0436">Ligase</keyword>
<dbReference type="PROSITE" id="PS00867">
    <property type="entry name" value="CPSASE_2"/>
    <property type="match status" value="1"/>
</dbReference>
<reference evidence="6 7" key="1">
    <citation type="submission" date="2022-12" db="EMBL/GenBank/DDBJ databases">
        <authorList>
            <person name="Muema E."/>
        </authorList>
    </citation>
    <scope>NUCLEOTIDE SEQUENCE [LARGE SCALE GENOMIC DNA]</scope>
    <source>
        <strain evidence="7">1326</strain>
    </source>
</reference>
<dbReference type="InterPro" id="IPR005479">
    <property type="entry name" value="CPAse_ATP-bd"/>
</dbReference>